<dbReference type="InterPro" id="IPR036396">
    <property type="entry name" value="Cyt_P450_sf"/>
</dbReference>
<dbReference type="OrthoDB" id="1267511at2759"/>
<dbReference type="GO" id="GO:0004497">
    <property type="term" value="F:monooxygenase activity"/>
    <property type="evidence" value="ECO:0007669"/>
    <property type="project" value="UniProtKB-KW"/>
</dbReference>
<dbReference type="InterPro" id="IPR002401">
    <property type="entry name" value="Cyt_P450_E_grp-I"/>
</dbReference>
<keyword evidence="8 13" id="KW-0560">Oxidoreductase</keyword>
<keyword evidence="6" id="KW-0735">Signal-anchor</keyword>
<comment type="similarity">
    <text evidence="2 13">Belongs to the cytochrome P450 family.</text>
</comment>
<evidence type="ECO:0000256" key="13">
    <source>
        <dbReference type="RuleBase" id="RU000461"/>
    </source>
</evidence>
<dbReference type="InterPro" id="IPR052306">
    <property type="entry name" value="CYP450_71D"/>
</dbReference>
<dbReference type="CDD" id="cd11072">
    <property type="entry name" value="CYP71-like"/>
    <property type="match status" value="1"/>
</dbReference>
<dbReference type="PANTHER" id="PTHR47953">
    <property type="entry name" value="OS08G0105600 PROTEIN"/>
    <property type="match status" value="1"/>
</dbReference>
<dbReference type="Pfam" id="PF00067">
    <property type="entry name" value="p450"/>
    <property type="match status" value="1"/>
</dbReference>
<keyword evidence="11 14" id="KW-0472">Membrane</keyword>
<dbReference type="InterPro" id="IPR017972">
    <property type="entry name" value="Cyt_P450_CS"/>
</dbReference>
<evidence type="ECO:0000256" key="12">
    <source>
        <dbReference type="PIRSR" id="PIRSR602401-1"/>
    </source>
</evidence>
<keyword evidence="3 12" id="KW-0349">Heme</keyword>
<gene>
    <name evidence="15" type="ORF">OLEA9_A106496</name>
</gene>
<keyword evidence="10 13" id="KW-0503">Monooxygenase</keyword>
<dbReference type="SUPFAM" id="SSF48264">
    <property type="entry name" value="Cytochrome P450"/>
    <property type="match status" value="1"/>
</dbReference>
<dbReference type="FunFam" id="1.10.630.10:FF:000043">
    <property type="entry name" value="Cytochrome P450 99A2"/>
    <property type="match status" value="1"/>
</dbReference>
<dbReference type="PROSITE" id="PS00086">
    <property type="entry name" value="CYTOCHROME_P450"/>
    <property type="match status" value="1"/>
</dbReference>
<keyword evidence="5 12" id="KW-0479">Metal-binding</keyword>
<feature type="binding site" description="axial binding residue" evidence="12">
    <location>
        <position position="447"/>
    </location>
    <ligand>
        <name>heme</name>
        <dbReference type="ChEBI" id="CHEBI:30413"/>
    </ligand>
    <ligandPart>
        <name>Fe</name>
        <dbReference type="ChEBI" id="CHEBI:18248"/>
    </ligandPart>
</feature>
<dbReference type="GO" id="GO:0005506">
    <property type="term" value="F:iron ion binding"/>
    <property type="evidence" value="ECO:0007669"/>
    <property type="project" value="InterPro"/>
</dbReference>
<dbReference type="Proteomes" id="UP000594638">
    <property type="component" value="Unassembled WGS sequence"/>
</dbReference>
<evidence type="ECO:0000256" key="10">
    <source>
        <dbReference type="ARBA" id="ARBA00023033"/>
    </source>
</evidence>
<reference evidence="15 16" key="1">
    <citation type="submission" date="2019-12" db="EMBL/GenBank/DDBJ databases">
        <authorList>
            <person name="Alioto T."/>
            <person name="Alioto T."/>
            <person name="Gomez Garrido J."/>
        </authorList>
    </citation>
    <scope>NUCLEOTIDE SEQUENCE [LARGE SCALE GENOMIC DNA]</scope>
</reference>
<keyword evidence="4 14" id="KW-0812">Transmembrane</keyword>
<dbReference type="GO" id="GO:0016705">
    <property type="term" value="F:oxidoreductase activity, acting on paired donors, with incorporation or reduction of molecular oxygen"/>
    <property type="evidence" value="ECO:0007669"/>
    <property type="project" value="InterPro"/>
</dbReference>
<feature type="transmembrane region" description="Helical" evidence="14">
    <location>
        <begin position="6"/>
        <end position="25"/>
    </location>
</feature>
<dbReference type="PRINTS" id="PR00463">
    <property type="entry name" value="EP450I"/>
</dbReference>
<dbReference type="EMBL" id="CACTIH010005433">
    <property type="protein sequence ID" value="CAA2992180.1"/>
    <property type="molecule type" value="Genomic_DNA"/>
</dbReference>
<dbReference type="GO" id="GO:0016020">
    <property type="term" value="C:membrane"/>
    <property type="evidence" value="ECO:0007669"/>
    <property type="project" value="UniProtKB-SubCell"/>
</dbReference>
<protein>
    <submittedName>
        <fullName evidence="15">Premnaspirodiene oxygenase-like</fullName>
    </submittedName>
</protein>
<comment type="cofactor">
    <cofactor evidence="12">
        <name>heme</name>
        <dbReference type="ChEBI" id="CHEBI:30413"/>
    </cofactor>
</comment>
<evidence type="ECO:0000256" key="6">
    <source>
        <dbReference type="ARBA" id="ARBA00022968"/>
    </source>
</evidence>
<dbReference type="PRINTS" id="PR00385">
    <property type="entry name" value="P450"/>
</dbReference>
<organism evidence="15 16">
    <name type="scientific">Olea europaea subsp. europaea</name>
    <dbReference type="NCBI Taxonomy" id="158383"/>
    <lineage>
        <taxon>Eukaryota</taxon>
        <taxon>Viridiplantae</taxon>
        <taxon>Streptophyta</taxon>
        <taxon>Embryophyta</taxon>
        <taxon>Tracheophyta</taxon>
        <taxon>Spermatophyta</taxon>
        <taxon>Magnoliopsida</taxon>
        <taxon>eudicotyledons</taxon>
        <taxon>Gunneridae</taxon>
        <taxon>Pentapetalae</taxon>
        <taxon>asterids</taxon>
        <taxon>lamiids</taxon>
        <taxon>Lamiales</taxon>
        <taxon>Oleaceae</taxon>
        <taxon>Oleeae</taxon>
        <taxon>Olea</taxon>
    </lineage>
</organism>
<dbReference type="GO" id="GO:0020037">
    <property type="term" value="F:heme binding"/>
    <property type="evidence" value="ECO:0007669"/>
    <property type="project" value="InterPro"/>
</dbReference>
<sequence length="508" mass="57571">MEPNVFTFPLIFISLTFIFLLLKLFSNFKGFRRTKLPPGPWKLPVIGSLHHLAKAGSAPHHALRNLAKKYGPIMHLQFGEISTVIVSAPRVAKEVLTTHDLAFASRPKLLSPEIITYNYLDISFAPYGGYWRQMRKICTMELLSAKNVRSFSDIREEEASILIESIQSSLFSPINLTTKLFAFSTNVVGRAAFGDRCKNQAEVIPLINDLTATAGGFDLADLYPSIKILQVISGLKSKLMKMRQRSDWVLNEIINEHKERLANRKKFIGESVEEDLLDVLLRHKETSDLEFPITINGVKAVLVDIFLAGTDTTATTVEFAMAEMMRHPRVLNKVQAELRQVLRGKEIIHETDLQGLHYMKMVIKETLRLHPPAPLLLPRVCSEHREIDGYDIHIGTKVILNAFAINRDPEYWEDAESFKPERFNDSSIEVIGPNFEFLTFGGGRRMCPGISFGLANIEILLAQLLYHFDWKLPDGMKAKDLDMTEILGTTTRRKTKLYLIPTPHTTLS</sequence>
<dbReference type="InterPro" id="IPR001128">
    <property type="entry name" value="Cyt_P450"/>
</dbReference>
<evidence type="ECO:0000256" key="1">
    <source>
        <dbReference type="ARBA" id="ARBA00004606"/>
    </source>
</evidence>
<accession>A0A8S0SKR8</accession>
<dbReference type="Gene3D" id="1.10.630.10">
    <property type="entry name" value="Cytochrome P450"/>
    <property type="match status" value="1"/>
</dbReference>
<evidence type="ECO:0000256" key="8">
    <source>
        <dbReference type="ARBA" id="ARBA00023002"/>
    </source>
</evidence>
<evidence type="ECO:0000313" key="15">
    <source>
        <dbReference type="EMBL" id="CAA2992180.1"/>
    </source>
</evidence>
<evidence type="ECO:0000256" key="9">
    <source>
        <dbReference type="ARBA" id="ARBA00023004"/>
    </source>
</evidence>
<keyword evidence="16" id="KW-1185">Reference proteome</keyword>
<dbReference type="Gramene" id="OE9A106496T1">
    <property type="protein sequence ID" value="OE9A106496C1"/>
    <property type="gene ID" value="OE9A106496"/>
</dbReference>
<evidence type="ECO:0000256" key="2">
    <source>
        <dbReference type="ARBA" id="ARBA00010617"/>
    </source>
</evidence>
<keyword evidence="7 14" id="KW-1133">Transmembrane helix</keyword>
<evidence type="ECO:0000256" key="3">
    <source>
        <dbReference type="ARBA" id="ARBA00022617"/>
    </source>
</evidence>
<evidence type="ECO:0000256" key="4">
    <source>
        <dbReference type="ARBA" id="ARBA00022692"/>
    </source>
</evidence>
<dbReference type="AlphaFoldDB" id="A0A8S0SKR8"/>
<evidence type="ECO:0000256" key="5">
    <source>
        <dbReference type="ARBA" id="ARBA00022723"/>
    </source>
</evidence>
<evidence type="ECO:0000256" key="7">
    <source>
        <dbReference type="ARBA" id="ARBA00022989"/>
    </source>
</evidence>
<evidence type="ECO:0000313" key="16">
    <source>
        <dbReference type="Proteomes" id="UP000594638"/>
    </source>
</evidence>
<keyword evidence="9 12" id="KW-0408">Iron</keyword>
<evidence type="ECO:0000256" key="14">
    <source>
        <dbReference type="SAM" id="Phobius"/>
    </source>
</evidence>
<comment type="subcellular location">
    <subcellularLocation>
        <location evidence="1">Membrane</location>
        <topology evidence="1">Single-pass type II membrane protein</topology>
    </subcellularLocation>
</comment>
<dbReference type="PANTHER" id="PTHR47953:SF16">
    <property type="entry name" value="CYTOCHROME P450 71D8"/>
    <property type="match status" value="1"/>
</dbReference>
<name>A0A8S0SKR8_OLEEU</name>
<evidence type="ECO:0000256" key="11">
    <source>
        <dbReference type="ARBA" id="ARBA00023136"/>
    </source>
</evidence>
<proteinExistence type="inferred from homology"/>
<comment type="caution">
    <text evidence="15">The sequence shown here is derived from an EMBL/GenBank/DDBJ whole genome shotgun (WGS) entry which is preliminary data.</text>
</comment>